<feature type="chain" id="PRO_5040284352" evidence="1">
    <location>
        <begin position="21"/>
        <end position="323"/>
    </location>
</feature>
<dbReference type="OrthoDB" id="3886018at2759"/>
<keyword evidence="1" id="KW-0732">Signal</keyword>
<protein>
    <submittedName>
        <fullName evidence="2">Uncharacterized protein</fullName>
    </submittedName>
</protein>
<sequence length="323" mass="35086">MWSLLLLSLLCSWNWVYCSARAVSYGTSSGLEYLLSARQVSDPNGPVCDAICSPNNCGSGSCSSSASKRTLSVITNTTHNAGLVRREWDFFEDEDELGNAIGDYFTAQGRRVTAQRTTVPVQSNGIAYPTHCVQVSFANLPAGNTPIGVGPGFLTGCTTLTIVSPRAVYKCHIWEDLHMTEEPLVRQIQPFDQVLTLIRNGQGAASGSATGVRLNTALFNQAGDGTQAYIFTPRNRDTPRDPNSQVYPAKIGRLTNLIRELLPQATITHINYASRPSYGDPALGVVLFEYDTDSTGGGQNVADWRLWHEDAYQTGRGIGMNVV</sequence>
<evidence type="ECO:0000256" key="1">
    <source>
        <dbReference type="SAM" id="SignalP"/>
    </source>
</evidence>
<comment type="caution">
    <text evidence="2">The sequence shown here is derived from an EMBL/GenBank/DDBJ whole genome shotgun (WGS) entry which is preliminary data.</text>
</comment>
<dbReference type="GeneID" id="68295872"/>
<dbReference type="AlphaFoldDB" id="A0A9P3CQS1"/>
<reference evidence="2 3" key="1">
    <citation type="submission" date="2021-01" db="EMBL/GenBank/DDBJ databases">
        <title>Cercospora kikuchii MAFF 305040 whole genome shotgun sequence.</title>
        <authorList>
            <person name="Kashiwa T."/>
            <person name="Suzuki T."/>
        </authorList>
    </citation>
    <scope>NUCLEOTIDE SEQUENCE [LARGE SCALE GENOMIC DNA]</scope>
    <source>
        <strain evidence="2 3">MAFF 305040</strain>
    </source>
</reference>
<evidence type="ECO:0000313" key="2">
    <source>
        <dbReference type="EMBL" id="GIZ47198.1"/>
    </source>
</evidence>
<organism evidence="2 3">
    <name type="scientific">Cercospora kikuchii</name>
    <dbReference type="NCBI Taxonomy" id="84275"/>
    <lineage>
        <taxon>Eukaryota</taxon>
        <taxon>Fungi</taxon>
        <taxon>Dikarya</taxon>
        <taxon>Ascomycota</taxon>
        <taxon>Pezizomycotina</taxon>
        <taxon>Dothideomycetes</taxon>
        <taxon>Dothideomycetidae</taxon>
        <taxon>Mycosphaerellales</taxon>
        <taxon>Mycosphaerellaceae</taxon>
        <taxon>Cercospora</taxon>
    </lineage>
</organism>
<dbReference type="EMBL" id="BOLY01000007">
    <property type="protein sequence ID" value="GIZ47198.1"/>
    <property type="molecule type" value="Genomic_DNA"/>
</dbReference>
<name>A0A9P3CQS1_9PEZI</name>
<gene>
    <name evidence="2" type="ORF">CKM354_001029700</name>
</gene>
<evidence type="ECO:0000313" key="3">
    <source>
        <dbReference type="Proteomes" id="UP000825890"/>
    </source>
</evidence>
<dbReference type="Proteomes" id="UP000825890">
    <property type="component" value="Unassembled WGS sequence"/>
</dbReference>
<accession>A0A9P3CQS1</accession>
<feature type="signal peptide" evidence="1">
    <location>
        <begin position="1"/>
        <end position="20"/>
    </location>
</feature>
<dbReference type="RefSeq" id="XP_044661685.1">
    <property type="nucleotide sequence ID" value="XM_044805750.1"/>
</dbReference>
<keyword evidence="3" id="KW-1185">Reference proteome</keyword>
<proteinExistence type="predicted"/>